<keyword evidence="3" id="KW-1185">Reference proteome</keyword>
<evidence type="ECO:0000256" key="1">
    <source>
        <dbReference type="SAM" id="MobiDB-lite"/>
    </source>
</evidence>
<comment type="caution">
    <text evidence="2">The sequence shown here is derived from an EMBL/GenBank/DDBJ whole genome shotgun (WGS) entry which is preliminary data.</text>
</comment>
<evidence type="ECO:0000313" key="3">
    <source>
        <dbReference type="Proteomes" id="UP000593567"/>
    </source>
</evidence>
<feature type="region of interest" description="Disordered" evidence="1">
    <location>
        <begin position="65"/>
        <end position="85"/>
    </location>
</feature>
<accession>A0A7J7KGD5</accession>
<dbReference type="Proteomes" id="UP000593567">
    <property type="component" value="Unassembled WGS sequence"/>
</dbReference>
<protein>
    <submittedName>
        <fullName evidence="2">Uncharacterized protein</fullName>
    </submittedName>
</protein>
<dbReference type="EMBL" id="VXIV02000590">
    <property type="protein sequence ID" value="KAF6037307.1"/>
    <property type="molecule type" value="Genomic_DNA"/>
</dbReference>
<proteinExistence type="predicted"/>
<name>A0A7J7KGD5_BUGNE</name>
<dbReference type="AlphaFoldDB" id="A0A7J7KGD5"/>
<reference evidence="2" key="1">
    <citation type="submission" date="2020-06" db="EMBL/GenBank/DDBJ databases">
        <title>Draft genome of Bugula neritina, a colonial animal packing powerful symbionts and potential medicines.</title>
        <authorList>
            <person name="Rayko M."/>
        </authorList>
    </citation>
    <scope>NUCLEOTIDE SEQUENCE [LARGE SCALE GENOMIC DNA]</scope>
    <source>
        <strain evidence="2">Kwan_BN1</strain>
    </source>
</reference>
<sequence length="85" mass="9529">MVTHSRIIDLKFQKKYDLLNMPGVNHSLSTASMLSSSMRSVAGQQHIRAMSSQRLYASRQSLQQSSRSLNISRSQQSLNKSAANF</sequence>
<feature type="compositionally biased region" description="Low complexity" evidence="1">
    <location>
        <begin position="65"/>
        <end position="78"/>
    </location>
</feature>
<gene>
    <name evidence="2" type="ORF">EB796_004387</name>
</gene>
<organism evidence="2 3">
    <name type="scientific">Bugula neritina</name>
    <name type="common">Brown bryozoan</name>
    <name type="synonym">Sertularia neritina</name>
    <dbReference type="NCBI Taxonomy" id="10212"/>
    <lineage>
        <taxon>Eukaryota</taxon>
        <taxon>Metazoa</taxon>
        <taxon>Spiralia</taxon>
        <taxon>Lophotrochozoa</taxon>
        <taxon>Bryozoa</taxon>
        <taxon>Gymnolaemata</taxon>
        <taxon>Cheilostomatida</taxon>
        <taxon>Flustrina</taxon>
        <taxon>Buguloidea</taxon>
        <taxon>Bugulidae</taxon>
        <taxon>Bugula</taxon>
    </lineage>
</organism>
<evidence type="ECO:0000313" key="2">
    <source>
        <dbReference type="EMBL" id="KAF6037307.1"/>
    </source>
</evidence>